<dbReference type="RefSeq" id="XP_040722273.1">
    <property type="nucleotide sequence ID" value="XM_040866273.1"/>
</dbReference>
<comment type="caution">
    <text evidence="2">The sequence shown here is derived from an EMBL/GenBank/DDBJ whole genome shotgun (WGS) entry which is preliminary data.</text>
</comment>
<accession>A0A1Y2EV06</accession>
<dbReference type="GeneID" id="63782872"/>
<keyword evidence="1" id="KW-0812">Transmembrane</keyword>
<gene>
    <name evidence="2" type="ORF">BCR37DRAFT_173891</name>
</gene>
<evidence type="ECO:0000313" key="2">
    <source>
        <dbReference type="EMBL" id="ORY75400.1"/>
    </source>
</evidence>
<organism evidence="2 3">
    <name type="scientific">Protomyces lactucae-debilis</name>
    <dbReference type="NCBI Taxonomy" id="2754530"/>
    <lineage>
        <taxon>Eukaryota</taxon>
        <taxon>Fungi</taxon>
        <taxon>Dikarya</taxon>
        <taxon>Ascomycota</taxon>
        <taxon>Taphrinomycotina</taxon>
        <taxon>Taphrinomycetes</taxon>
        <taxon>Taphrinales</taxon>
        <taxon>Protomycetaceae</taxon>
        <taxon>Protomyces</taxon>
    </lineage>
</organism>
<protein>
    <submittedName>
        <fullName evidence="2">Uncharacterized protein</fullName>
    </submittedName>
</protein>
<keyword evidence="1" id="KW-1133">Transmembrane helix</keyword>
<keyword evidence="1" id="KW-0472">Membrane</keyword>
<feature type="transmembrane region" description="Helical" evidence="1">
    <location>
        <begin position="20"/>
        <end position="38"/>
    </location>
</feature>
<reference evidence="2 3" key="1">
    <citation type="submission" date="2016-07" db="EMBL/GenBank/DDBJ databases">
        <title>Pervasive Adenine N6-methylation of Active Genes in Fungi.</title>
        <authorList>
            <consortium name="DOE Joint Genome Institute"/>
            <person name="Mondo S.J."/>
            <person name="Dannebaum R.O."/>
            <person name="Kuo R.C."/>
            <person name="Labutti K."/>
            <person name="Haridas S."/>
            <person name="Kuo A."/>
            <person name="Salamov A."/>
            <person name="Ahrendt S.R."/>
            <person name="Lipzen A."/>
            <person name="Sullivan W."/>
            <person name="Andreopoulos W.B."/>
            <person name="Clum A."/>
            <person name="Lindquist E."/>
            <person name="Daum C."/>
            <person name="Ramamoorthy G.K."/>
            <person name="Gryganskyi A."/>
            <person name="Culley D."/>
            <person name="Magnuson J.K."/>
            <person name="James T.Y."/>
            <person name="O'Malley M.A."/>
            <person name="Stajich J.E."/>
            <person name="Spatafora J.W."/>
            <person name="Visel A."/>
            <person name="Grigoriev I.V."/>
        </authorList>
    </citation>
    <scope>NUCLEOTIDE SEQUENCE [LARGE SCALE GENOMIC DNA]</scope>
    <source>
        <strain evidence="2 3">12-1054</strain>
    </source>
</reference>
<name>A0A1Y2EV06_PROLT</name>
<dbReference type="EMBL" id="MCFI01000026">
    <property type="protein sequence ID" value="ORY75400.1"/>
    <property type="molecule type" value="Genomic_DNA"/>
</dbReference>
<dbReference type="Proteomes" id="UP000193685">
    <property type="component" value="Unassembled WGS sequence"/>
</dbReference>
<keyword evidence="3" id="KW-1185">Reference proteome</keyword>
<evidence type="ECO:0000313" key="3">
    <source>
        <dbReference type="Proteomes" id="UP000193685"/>
    </source>
</evidence>
<dbReference type="AlphaFoldDB" id="A0A1Y2EV06"/>
<proteinExistence type="predicted"/>
<sequence length="106" mass="11603">MRGSKYVYLSTERQTFTLTLTAYFGGAIAPATGFTFGVELHVKTSRQIAYTPRCRTTSTTASSDDTQRPTQGMNLSCARMKHELGAVQEGYDNVNAYCNMKSTLGA</sequence>
<evidence type="ECO:0000256" key="1">
    <source>
        <dbReference type="SAM" id="Phobius"/>
    </source>
</evidence>